<proteinExistence type="predicted"/>
<feature type="domain" description="SDH C-terminal" evidence="7">
    <location>
        <begin position="233"/>
        <end position="260"/>
    </location>
</feature>
<dbReference type="Gene3D" id="3.40.50.10860">
    <property type="entry name" value="Leucine Dehydrogenase, chain A, domain 1"/>
    <property type="match status" value="1"/>
</dbReference>
<dbReference type="UniPathway" id="UPA00053">
    <property type="reaction ID" value="UER00087"/>
</dbReference>
<dbReference type="InterPro" id="IPR013708">
    <property type="entry name" value="Shikimate_DH-bd_N"/>
</dbReference>
<dbReference type="SUPFAM" id="SSF53223">
    <property type="entry name" value="Aminoacid dehydrogenase-like, N-terminal domain"/>
    <property type="match status" value="1"/>
</dbReference>
<dbReference type="Pfam" id="PF18317">
    <property type="entry name" value="SDH_C"/>
    <property type="match status" value="1"/>
</dbReference>
<dbReference type="Proteomes" id="UP000249451">
    <property type="component" value="Unassembled WGS sequence"/>
</dbReference>
<name>A0A2W5CQL7_9CORY</name>
<dbReference type="NCBIfam" id="TIGR01809">
    <property type="entry name" value="Shik-DH-AROM"/>
    <property type="match status" value="1"/>
</dbReference>
<dbReference type="PANTHER" id="PTHR21089:SF1">
    <property type="entry name" value="BIFUNCTIONAL 3-DEHYDROQUINATE DEHYDRATASE_SHIKIMATE DEHYDROGENASE, CHLOROPLASTIC"/>
    <property type="match status" value="1"/>
</dbReference>
<dbReference type="InterPro" id="IPR041121">
    <property type="entry name" value="SDH_C"/>
</dbReference>
<protein>
    <recommendedName>
        <fullName evidence="2">shikimate dehydrogenase (NADP(+))</fullName>
        <ecNumber evidence="2">1.1.1.25</ecNumber>
    </recommendedName>
</protein>
<keyword evidence="3" id="KW-0057">Aromatic amino acid biosynthesis</keyword>
<accession>A0A2W5CQL7</accession>
<dbReference type="GO" id="GO:0009073">
    <property type="term" value="P:aromatic amino acid family biosynthetic process"/>
    <property type="evidence" value="ECO:0007669"/>
    <property type="project" value="UniProtKB-KW"/>
</dbReference>
<dbReference type="AlphaFoldDB" id="A0A2W5CQL7"/>
<keyword evidence="3" id="KW-0028">Amino-acid biosynthesis</keyword>
<dbReference type="GO" id="GO:0005829">
    <property type="term" value="C:cytosol"/>
    <property type="evidence" value="ECO:0007669"/>
    <property type="project" value="TreeGrafter"/>
</dbReference>
<evidence type="ECO:0000313" key="8">
    <source>
        <dbReference type="EMBL" id="PZO97365.1"/>
    </source>
</evidence>
<dbReference type="CDD" id="cd01065">
    <property type="entry name" value="NAD_bind_Shikimate_DH"/>
    <property type="match status" value="1"/>
</dbReference>
<evidence type="ECO:0000259" key="5">
    <source>
        <dbReference type="Pfam" id="PF01488"/>
    </source>
</evidence>
<dbReference type="Pfam" id="PF01488">
    <property type="entry name" value="Shikimate_DH"/>
    <property type="match status" value="1"/>
</dbReference>
<dbReference type="GO" id="GO:0019632">
    <property type="term" value="P:shikimate metabolic process"/>
    <property type="evidence" value="ECO:0007669"/>
    <property type="project" value="TreeGrafter"/>
</dbReference>
<dbReference type="InterPro" id="IPR006151">
    <property type="entry name" value="Shikm_DH/Glu-tRNA_Rdtase"/>
</dbReference>
<dbReference type="EC" id="1.1.1.25" evidence="2"/>
<gene>
    <name evidence="8" type="ORF">DI609_13295</name>
</gene>
<evidence type="ECO:0000256" key="4">
    <source>
        <dbReference type="ARBA" id="ARBA00049442"/>
    </source>
</evidence>
<comment type="catalytic activity">
    <reaction evidence="4">
        <text>shikimate + NADP(+) = 3-dehydroshikimate + NADPH + H(+)</text>
        <dbReference type="Rhea" id="RHEA:17737"/>
        <dbReference type="ChEBI" id="CHEBI:15378"/>
        <dbReference type="ChEBI" id="CHEBI:16630"/>
        <dbReference type="ChEBI" id="CHEBI:36208"/>
        <dbReference type="ChEBI" id="CHEBI:57783"/>
        <dbReference type="ChEBI" id="CHEBI:58349"/>
        <dbReference type="EC" id="1.1.1.25"/>
    </reaction>
</comment>
<dbReference type="Pfam" id="PF08501">
    <property type="entry name" value="Shikimate_dh_N"/>
    <property type="match status" value="1"/>
</dbReference>
<dbReference type="GO" id="GO:0004764">
    <property type="term" value="F:shikimate 3-dehydrogenase (NADP+) activity"/>
    <property type="evidence" value="ECO:0007669"/>
    <property type="project" value="UniProtKB-EC"/>
</dbReference>
<evidence type="ECO:0000256" key="3">
    <source>
        <dbReference type="ARBA" id="ARBA00023141"/>
    </source>
</evidence>
<dbReference type="PANTHER" id="PTHR21089">
    <property type="entry name" value="SHIKIMATE DEHYDROGENASE"/>
    <property type="match status" value="1"/>
</dbReference>
<dbReference type="SUPFAM" id="SSF51735">
    <property type="entry name" value="NAD(P)-binding Rossmann-fold domains"/>
    <property type="match status" value="1"/>
</dbReference>
<dbReference type="GO" id="GO:0009423">
    <property type="term" value="P:chorismate biosynthetic process"/>
    <property type="evidence" value="ECO:0007669"/>
    <property type="project" value="UniProtKB-UniPathway"/>
</dbReference>
<organism evidence="8 9">
    <name type="scientific">Corynebacterium urealyticum</name>
    <dbReference type="NCBI Taxonomy" id="43771"/>
    <lineage>
        <taxon>Bacteria</taxon>
        <taxon>Bacillati</taxon>
        <taxon>Actinomycetota</taxon>
        <taxon>Actinomycetes</taxon>
        <taxon>Mycobacteriales</taxon>
        <taxon>Corynebacteriaceae</taxon>
        <taxon>Corynebacterium</taxon>
    </lineage>
</organism>
<evidence type="ECO:0000259" key="6">
    <source>
        <dbReference type="Pfam" id="PF08501"/>
    </source>
</evidence>
<comment type="caution">
    <text evidence="8">The sequence shown here is derived from an EMBL/GenBank/DDBJ whole genome shotgun (WGS) entry which is preliminary data.</text>
</comment>
<feature type="domain" description="Shikimate dehydrogenase substrate binding N-terminal" evidence="6">
    <location>
        <begin position="6"/>
        <end position="86"/>
    </location>
</feature>
<dbReference type="EMBL" id="QFNY01000421">
    <property type="protein sequence ID" value="PZO97365.1"/>
    <property type="molecule type" value="Genomic_DNA"/>
</dbReference>
<dbReference type="InterPro" id="IPR010110">
    <property type="entry name" value="Shikimate_DH_AroM-type"/>
</dbReference>
<comment type="pathway">
    <text evidence="1">Metabolic intermediate biosynthesis; chorismate biosynthesis; chorismate from D-erythrose 4-phosphate and phosphoenolpyruvate: step 4/7.</text>
</comment>
<dbReference type="InterPro" id="IPR022893">
    <property type="entry name" value="Shikimate_DH_fam"/>
</dbReference>
<reference evidence="8 9" key="1">
    <citation type="submission" date="2017-11" db="EMBL/GenBank/DDBJ databases">
        <title>Infants hospitalized years apart are colonized by the same room-sourced microbial strains.</title>
        <authorList>
            <person name="Brooks B."/>
            <person name="Olm M.R."/>
            <person name="Firek B.A."/>
            <person name="Baker R."/>
            <person name="Thomas B.C."/>
            <person name="Morowitz M.J."/>
            <person name="Banfield J.F."/>
        </authorList>
    </citation>
    <scope>NUCLEOTIDE SEQUENCE [LARGE SCALE GENOMIC DNA]</scope>
    <source>
        <strain evidence="8">S2_012_000_R3_87</strain>
    </source>
</reference>
<dbReference type="Gene3D" id="3.40.50.720">
    <property type="entry name" value="NAD(P)-binding Rossmann-like Domain"/>
    <property type="match status" value="1"/>
</dbReference>
<dbReference type="GO" id="GO:0050661">
    <property type="term" value="F:NADP binding"/>
    <property type="evidence" value="ECO:0007669"/>
    <property type="project" value="TreeGrafter"/>
</dbReference>
<evidence type="ECO:0000313" key="9">
    <source>
        <dbReference type="Proteomes" id="UP000249451"/>
    </source>
</evidence>
<evidence type="ECO:0000259" key="7">
    <source>
        <dbReference type="Pfam" id="PF18317"/>
    </source>
</evidence>
<dbReference type="InterPro" id="IPR046346">
    <property type="entry name" value="Aminoacid_DH-like_N_sf"/>
</dbReference>
<sequence length="267" mass="28166">MPKAAVLGSPISHSLSPVLHNAGYAALGLEDWEYEKIEVTDLPAFLNSSGEDYCGFSVTMPLKFDALACADSVSERAQLIGSANTLVRTDDGWRADNTDTEGVLGALEELRVEGSSTLLIGAGGTARPVLWGLAQRGVRTVTVLNRSDRVAELRPLASELGITLSAATFSDDLERIARSADLIVSTVPSAALDSYVPQLAKAPVFDVIYDPWPTPLTKYAAADGMATVGGHIMLANQAYSQFEQFTGHAAPRAEMLAALQATVGVTG</sequence>
<evidence type="ECO:0000256" key="2">
    <source>
        <dbReference type="ARBA" id="ARBA00012962"/>
    </source>
</evidence>
<evidence type="ECO:0000256" key="1">
    <source>
        <dbReference type="ARBA" id="ARBA00004871"/>
    </source>
</evidence>
<dbReference type="InterPro" id="IPR036291">
    <property type="entry name" value="NAD(P)-bd_dom_sf"/>
</dbReference>
<dbReference type="NCBIfam" id="NF001311">
    <property type="entry name" value="PRK00258.1-3"/>
    <property type="match status" value="1"/>
</dbReference>
<feature type="domain" description="Quinate/shikimate 5-dehydrogenase/glutamyl-tRNA reductase" evidence="5">
    <location>
        <begin position="112"/>
        <end position="189"/>
    </location>
</feature>